<evidence type="ECO:0000256" key="2">
    <source>
        <dbReference type="ARBA" id="ARBA00022448"/>
    </source>
</evidence>
<name>A0ABW0HRI3_9BACL</name>
<dbReference type="EMBL" id="JBHSMI010000020">
    <property type="protein sequence ID" value="MFC5403038.1"/>
    <property type="molecule type" value="Genomic_DNA"/>
</dbReference>
<keyword evidence="2" id="KW-0813">Transport</keyword>
<evidence type="ECO:0000256" key="1">
    <source>
        <dbReference type="ARBA" id="ARBA00008520"/>
    </source>
</evidence>
<dbReference type="Gene3D" id="3.40.190.10">
    <property type="entry name" value="Periplasmic binding protein-like II"/>
    <property type="match status" value="1"/>
</dbReference>
<proteinExistence type="inferred from homology"/>
<sequence length="442" mass="48314">MARRKSVLVFLLFVLMVLVLSPWAKAPLPEPTVATFQDEGSEEAADTPVVTRPVSRLHVEAAMTESEFRVLLGENERFSLSHPEIAVELTRIDPNQAYDHYKQASDINESADVMLLNGEWVNEFASSGYLLPADPAFVGKALAEQLNALTSQLKWNGFMWGVPFDMNPYVLLWNENLIHDALGADVSLPLALEQWATLADKGASSTTPYAWLAIEREDPLALLGWLQAAGGERGDFMWAQGSNPWNSSGAGGAMTLLTSRLPNVLFPASAAEAIDAVKRGETAVAVVPYSDAAEAVGALRDSTETKLAIDHQSWRLAWVWPRGRSFVVSSSSESEEAAYVWISEMTGEQTQLANLEKLGKLPVFRTIYDSDRTLSNLLPDRNGASFPNQATLALGPGLPDKLAAIQKMWIGLSSGELTLDQWKSRWNELVASRSAANGQLND</sequence>
<dbReference type="PANTHER" id="PTHR30061:SF50">
    <property type="entry name" value="MALTOSE_MALTODEXTRIN-BINDING PERIPLASMIC PROTEIN"/>
    <property type="match status" value="1"/>
</dbReference>
<feature type="chain" id="PRO_5046556994" evidence="4">
    <location>
        <begin position="27"/>
        <end position="442"/>
    </location>
</feature>
<reference evidence="6" key="1">
    <citation type="journal article" date="2019" name="Int. J. Syst. Evol. Microbiol.">
        <title>The Global Catalogue of Microorganisms (GCM) 10K type strain sequencing project: providing services to taxonomists for standard genome sequencing and annotation.</title>
        <authorList>
            <consortium name="The Broad Institute Genomics Platform"/>
            <consortium name="The Broad Institute Genome Sequencing Center for Infectious Disease"/>
            <person name="Wu L."/>
            <person name="Ma J."/>
        </authorList>
    </citation>
    <scope>NUCLEOTIDE SEQUENCE [LARGE SCALE GENOMIC DNA]</scope>
    <source>
        <strain evidence="6">CGMCC 1.18575</strain>
    </source>
</reference>
<gene>
    <name evidence="5" type="ORF">ACFPOF_09880</name>
</gene>
<accession>A0ABW0HRI3</accession>
<evidence type="ECO:0000256" key="3">
    <source>
        <dbReference type="ARBA" id="ARBA00022729"/>
    </source>
</evidence>
<dbReference type="Proteomes" id="UP001596113">
    <property type="component" value="Unassembled WGS sequence"/>
</dbReference>
<feature type="signal peptide" evidence="4">
    <location>
        <begin position="1"/>
        <end position="26"/>
    </location>
</feature>
<evidence type="ECO:0000313" key="5">
    <source>
        <dbReference type="EMBL" id="MFC5403038.1"/>
    </source>
</evidence>
<keyword evidence="3 4" id="KW-0732">Signal</keyword>
<dbReference type="RefSeq" id="WP_378132032.1">
    <property type="nucleotide sequence ID" value="NZ_JBHSMI010000020.1"/>
</dbReference>
<dbReference type="PANTHER" id="PTHR30061">
    <property type="entry name" value="MALTOSE-BINDING PERIPLASMIC PROTEIN"/>
    <property type="match status" value="1"/>
</dbReference>
<protein>
    <submittedName>
        <fullName evidence="5">Extracellular solute-binding protein</fullName>
    </submittedName>
</protein>
<dbReference type="InterPro" id="IPR006059">
    <property type="entry name" value="SBP"/>
</dbReference>
<dbReference type="SUPFAM" id="SSF53850">
    <property type="entry name" value="Periplasmic binding protein-like II"/>
    <property type="match status" value="1"/>
</dbReference>
<organism evidence="5 6">
    <name type="scientific">Cohnella soli</name>
    <dbReference type="NCBI Taxonomy" id="425005"/>
    <lineage>
        <taxon>Bacteria</taxon>
        <taxon>Bacillati</taxon>
        <taxon>Bacillota</taxon>
        <taxon>Bacilli</taxon>
        <taxon>Bacillales</taxon>
        <taxon>Paenibacillaceae</taxon>
        <taxon>Cohnella</taxon>
    </lineage>
</organism>
<comment type="caution">
    <text evidence="5">The sequence shown here is derived from an EMBL/GenBank/DDBJ whole genome shotgun (WGS) entry which is preliminary data.</text>
</comment>
<dbReference type="Pfam" id="PF13416">
    <property type="entry name" value="SBP_bac_8"/>
    <property type="match status" value="1"/>
</dbReference>
<evidence type="ECO:0000313" key="6">
    <source>
        <dbReference type="Proteomes" id="UP001596113"/>
    </source>
</evidence>
<evidence type="ECO:0000256" key="4">
    <source>
        <dbReference type="SAM" id="SignalP"/>
    </source>
</evidence>
<comment type="similarity">
    <text evidence="1">Belongs to the bacterial solute-binding protein 1 family.</text>
</comment>
<keyword evidence="6" id="KW-1185">Reference proteome</keyword>